<dbReference type="RefSeq" id="XP_013900950.1">
    <property type="nucleotide sequence ID" value="XM_014045496.1"/>
</dbReference>
<keyword evidence="2" id="KW-1185">Reference proteome</keyword>
<dbReference type="OrthoDB" id="10253476at2759"/>
<dbReference type="InterPro" id="IPR033162">
    <property type="entry name" value="TBCD"/>
</dbReference>
<dbReference type="GO" id="GO:0007021">
    <property type="term" value="P:tubulin complex assembly"/>
    <property type="evidence" value="ECO:0007669"/>
    <property type="project" value="InterPro"/>
</dbReference>
<proteinExistence type="predicted"/>
<dbReference type="STRING" id="145388.A0A0D2N7Z8"/>
<dbReference type="GO" id="GO:0007023">
    <property type="term" value="P:post-chaperonin tubulin folding pathway"/>
    <property type="evidence" value="ECO:0007669"/>
    <property type="project" value="InterPro"/>
</dbReference>
<dbReference type="GO" id="GO:0000226">
    <property type="term" value="P:microtubule cytoskeleton organization"/>
    <property type="evidence" value="ECO:0007669"/>
    <property type="project" value="TreeGrafter"/>
</dbReference>
<evidence type="ECO:0000313" key="2">
    <source>
        <dbReference type="Proteomes" id="UP000054498"/>
    </source>
</evidence>
<organism evidence="1 2">
    <name type="scientific">Monoraphidium neglectum</name>
    <dbReference type="NCBI Taxonomy" id="145388"/>
    <lineage>
        <taxon>Eukaryota</taxon>
        <taxon>Viridiplantae</taxon>
        <taxon>Chlorophyta</taxon>
        <taxon>core chlorophytes</taxon>
        <taxon>Chlorophyceae</taxon>
        <taxon>CS clade</taxon>
        <taxon>Sphaeropleales</taxon>
        <taxon>Selenastraceae</taxon>
        <taxon>Monoraphidium</taxon>
    </lineage>
</organism>
<dbReference type="GeneID" id="25738910"/>
<reference evidence="1 2" key="1">
    <citation type="journal article" date="2013" name="BMC Genomics">
        <title>Reconstruction of the lipid metabolism for the microalga Monoraphidium neglectum from its genome sequence reveals characteristics suitable for biofuel production.</title>
        <authorList>
            <person name="Bogen C."/>
            <person name="Al-Dilaimi A."/>
            <person name="Albersmeier A."/>
            <person name="Wichmann J."/>
            <person name="Grundmann M."/>
            <person name="Rupp O."/>
            <person name="Lauersen K.J."/>
            <person name="Blifernez-Klassen O."/>
            <person name="Kalinowski J."/>
            <person name="Goesmann A."/>
            <person name="Mussgnug J.H."/>
            <person name="Kruse O."/>
        </authorList>
    </citation>
    <scope>NUCLEOTIDE SEQUENCE [LARGE SCALE GENOMIC DNA]</scope>
    <source>
        <strain evidence="1 2">SAG 48.87</strain>
    </source>
</reference>
<dbReference type="Pfam" id="PF23579">
    <property type="entry name" value="ARM_TBCD"/>
    <property type="match status" value="1"/>
</dbReference>
<name>A0A0D2N7Z8_9CHLO</name>
<dbReference type="EMBL" id="KK101166">
    <property type="protein sequence ID" value="KIZ01931.1"/>
    <property type="molecule type" value="Genomic_DNA"/>
</dbReference>
<accession>A0A0D2N7Z8</accession>
<sequence length="307" mass="32100">MEEPQQDDLLELEETLELQELVARVLASRGRDAAAVLPRYKQIMIKYQEQPQLLDGCLEGVVQPLAALLRDHAAAAAPPPGAGGAHPGTRAAAAEVGAVCGVCRLLHVLVTVRGHKTVVRFFPHEAADLERVLQVLLAVRAGAESAGQGDAAAASSGAHDDAALAAWEAQGVLLLWLSILVLTPFDLRTVDSSVGAAAPAGGVTPLAARIVELCQGYLDHPGAAREMAALLLARLLTRPDMRPALEGFLGWQAATLAAAHPAKLQFLLPGVLQARAQGRVRAALHAGWGAALAWHRCCGCGAADVFE</sequence>
<gene>
    <name evidence="1" type="ORF">MNEG_6034</name>
</gene>
<dbReference type="PANTHER" id="PTHR12658:SF0">
    <property type="entry name" value="TUBULIN-SPECIFIC CHAPERONE D"/>
    <property type="match status" value="1"/>
</dbReference>
<dbReference type="Proteomes" id="UP000054498">
    <property type="component" value="Unassembled WGS sequence"/>
</dbReference>
<dbReference type="KEGG" id="mng:MNEG_6034"/>
<dbReference type="AlphaFoldDB" id="A0A0D2N7Z8"/>
<dbReference type="GO" id="GO:0048487">
    <property type="term" value="F:beta-tubulin binding"/>
    <property type="evidence" value="ECO:0007669"/>
    <property type="project" value="InterPro"/>
</dbReference>
<protein>
    <submittedName>
        <fullName evidence="1">Uncharacterized protein</fullName>
    </submittedName>
</protein>
<evidence type="ECO:0000313" key="1">
    <source>
        <dbReference type="EMBL" id="KIZ01931.1"/>
    </source>
</evidence>
<dbReference type="PANTHER" id="PTHR12658">
    <property type="entry name" value="BETA-TUBULIN COFACTOR D"/>
    <property type="match status" value="1"/>
</dbReference>
<dbReference type="GO" id="GO:0005096">
    <property type="term" value="F:GTPase activator activity"/>
    <property type="evidence" value="ECO:0007669"/>
    <property type="project" value="InterPro"/>
</dbReference>